<protein>
    <submittedName>
        <fullName evidence="1">Uncharacterized protein</fullName>
    </submittedName>
</protein>
<gene>
    <name evidence="1" type="ORF">K1720_06365</name>
</gene>
<dbReference type="KEGG" id="thei:K1720_06365"/>
<proteinExistence type="predicted"/>
<dbReference type="GeneID" id="72777954"/>
<name>A0A9E7SBW2_9EURY</name>
<keyword evidence="2" id="KW-1185">Reference proteome</keyword>
<dbReference type="EMBL" id="CP080572">
    <property type="protein sequence ID" value="USG99170.1"/>
    <property type="molecule type" value="Genomic_DNA"/>
</dbReference>
<evidence type="ECO:0000313" key="2">
    <source>
        <dbReference type="Proteomes" id="UP001056425"/>
    </source>
</evidence>
<dbReference type="AlphaFoldDB" id="A0A9E7SBW2"/>
<dbReference type="Proteomes" id="UP001056425">
    <property type="component" value="Chromosome"/>
</dbReference>
<organism evidence="1 2">
    <name type="scientific">Thermococcus argininiproducens</name>
    <dbReference type="NCBI Taxonomy" id="2866384"/>
    <lineage>
        <taxon>Archaea</taxon>
        <taxon>Methanobacteriati</taxon>
        <taxon>Methanobacteriota</taxon>
        <taxon>Thermococci</taxon>
        <taxon>Thermococcales</taxon>
        <taxon>Thermococcaceae</taxon>
        <taxon>Thermococcus</taxon>
    </lineage>
</organism>
<evidence type="ECO:0000313" key="1">
    <source>
        <dbReference type="EMBL" id="USG99170.1"/>
    </source>
</evidence>
<reference evidence="1 2" key="1">
    <citation type="submission" date="2021-08" db="EMBL/GenBank/DDBJ databases">
        <title>Thermococcus onnuriiensis IOH2.</title>
        <authorList>
            <person name="Park Y.-J."/>
        </authorList>
    </citation>
    <scope>NUCLEOTIDE SEQUENCE [LARGE SCALE GENOMIC DNA]</scope>
    <source>
        <strain evidence="1 2">IOH2</strain>
    </source>
</reference>
<dbReference type="RefSeq" id="WP_251947769.1">
    <property type="nucleotide sequence ID" value="NZ_CP080572.1"/>
</dbReference>
<sequence>MRKITLVPGSKLSFLKRKTKRLVQSFSHDITLEDNIIILPKEEKIKKGTFLCSSSILIGKRVGGKHYDGILFSVSRKFKEEEKITTNELPLDPKEYRVEVDVSGAGRVELPGFRLDNGILILYIFPKYVFQFPQASLMLSTSQDLLQITFNPTQFGFKGRVSPNLEDAEEVEVILKGNNTRELLFWGDEEGEFDYEFIREPILLVSHESLITPKELANAFGKASLISGHGEFEVEAKLKYPLKKAMRENIKFSVFLG</sequence>
<accession>A0A9E7SBW2</accession>